<sequence>MTFCYFIERIYGGVKVRRRRFLITAKSAAIVLTICITISSMLGYAGGLATAGYFSNGIDITPQVSLNTKADQTALLTTTASSAGSKLSTAEVAALTADSVVEIRTETVTTDSWMQQYVTNGAGSGVIVSSDGYLVTNNHVIDGANKITVRLKNEKTYTATLIGTDSKTDVALLKIDASGLTAAVLGDSEGLEVGDTAIAIGNPLGQLGGTVTQGIISALDRALSIDGKTMSLLQTDAAINPGNSGGGLFNDRGQLIGIVVAKSSGSDVEGLGFAIPINVAKAVASELMENGYVKGRIETGMSFIDLTTAQKALLYGVRQLGVYVQSVASGSNAESAGFRAGDMIVSVGDTKITSTTGLSQALEKYSVGDTVTITVMRNGSTGQLPLTLQEHKPS</sequence>
<accession>A0ACD1AB89</accession>
<evidence type="ECO:0000313" key="2">
    <source>
        <dbReference type="Proteomes" id="UP000594014"/>
    </source>
</evidence>
<gene>
    <name evidence="1" type="ORF">FRZ06_08910</name>
</gene>
<keyword evidence="2" id="KW-1185">Reference proteome</keyword>
<reference evidence="1" key="1">
    <citation type="submission" date="2019-08" db="EMBL/GenBank/DDBJ databases">
        <title>Genome sequence of Clostridiales bacterium MT110.</title>
        <authorList>
            <person name="Cao J."/>
        </authorList>
    </citation>
    <scope>NUCLEOTIDE SEQUENCE</scope>
    <source>
        <strain evidence="1">MT110</strain>
    </source>
</reference>
<dbReference type="EMBL" id="CP042469">
    <property type="protein sequence ID" value="QOX63465.1"/>
    <property type="molecule type" value="Genomic_DNA"/>
</dbReference>
<protein>
    <submittedName>
        <fullName evidence="1">PDZ domain-containing protein</fullName>
    </submittedName>
</protein>
<proteinExistence type="predicted"/>
<evidence type="ECO:0000313" key="1">
    <source>
        <dbReference type="EMBL" id="QOX63465.1"/>
    </source>
</evidence>
<organism evidence="1 2">
    <name type="scientific">Anoxybacterium hadale</name>
    <dbReference type="NCBI Taxonomy" id="3408580"/>
    <lineage>
        <taxon>Bacteria</taxon>
        <taxon>Bacillati</taxon>
        <taxon>Bacillota</taxon>
        <taxon>Clostridia</taxon>
        <taxon>Peptostreptococcales</taxon>
        <taxon>Anaerovoracaceae</taxon>
        <taxon>Anoxybacterium</taxon>
    </lineage>
</organism>
<dbReference type="Proteomes" id="UP000594014">
    <property type="component" value="Chromosome"/>
</dbReference>
<name>A0ACD1AB89_9FIRM</name>